<keyword evidence="3" id="KW-0238">DNA-binding</keyword>
<comment type="subcellular location">
    <subcellularLocation>
        <location evidence="1">Nucleus</location>
    </subcellularLocation>
</comment>
<name>A0AAE0CGX7_9ROSI</name>
<accession>A0AAE0CGX7</accession>
<dbReference type="SUPFAM" id="SSF101936">
    <property type="entry name" value="DNA-binding pseudobarrel domain"/>
    <property type="match status" value="1"/>
</dbReference>
<evidence type="ECO:0000256" key="2">
    <source>
        <dbReference type="ARBA" id="ARBA00023015"/>
    </source>
</evidence>
<dbReference type="CDD" id="cd10017">
    <property type="entry name" value="B3_DNA"/>
    <property type="match status" value="1"/>
</dbReference>
<dbReference type="Gene3D" id="2.40.330.10">
    <property type="entry name" value="DNA-binding pseudobarrel domain"/>
    <property type="match status" value="1"/>
</dbReference>
<keyword evidence="7" id="KW-1185">Reference proteome</keyword>
<protein>
    <submittedName>
        <fullName evidence="6">Uncharacterized protein</fullName>
    </submittedName>
</protein>
<organism evidence="6 7">
    <name type="scientific">Dipteronia dyeriana</name>
    <dbReference type="NCBI Taxonomy" id="168575"/>
    <lineage>
        <taxon>Eukaryota</taxon>
        <taxon>Viridiplantae</taxon>
        <taxon>Streptophyta</taxon>
        <taxon>Embryophyta</taxon>
        <taxon>Tracheophyta</taxon>
        <taxon>Spermatophyta</taxon>
        <taxon>Magnoliopsida</taxon>
        <taxon>eudicotyledons</taxon>
        <taxon>Gunneridae</taxon>
        <taxon>Pentapetalae</taxon>
        <taxon>rosids</taxon>
        <taxon>malvids</taxon>
        <taxon>Sapindales</taxon>
        <taxon>Sapindaceae</taxon>
        <taxon>Hippocastanoideae</taxon>
        <taxon>Acereae</taxon>
        <taxon>Dipteronia</taxon>
    </lineage>
</organism>
<evidence type="ECO:0000256" key="4">
    <source>
        <dbReference type="ARBA" id="ARBA00023163"/>
    </source>
</evidence>
<dbReference type="GO" id="GO:0003677">
    <property type="term" value="F:DNA binding"/>
    <property type="evidence" value="ECO:0007669"/>
    <property type="project" value="UniProtKB-KW"/>
</dbReference>
<comment type="caution">
    <text evidence="6">The sequence shown here is derived from an EMBL/GenBank/DDBJ whole genome shotgun (WGS) entry which is preliminary data.</text>
</comment>
<reference evidence="6" key="1">
    <citation type="journal article" date="2023" name="Plant J.">
        <title>Genome sequences and population genomics provide insights into the demographic history, inbreeding, and mutation load of two 'living fossil' tree species of Dipteronia.</title>
        <authorList>
            <person name="Feng Y."/>
            <person name="Comes H.P."/>
            <person name="Chen J."/>
            <person name="Zhu S."/>
            <person name="Lu R."/>
            <person name="Zhang X."/>
            <person name="Li P."/>
            <person name="Qiu J."/>
            <person name="Olsen K.M."/>
            <person name="Qiu Y."/>
        </authorList>
    </citation>
    <scope>NUCLEOTIDE SEQUENCE</scope>
    <source>
        <strain evidence="6">KIB01</strain>
    </source>
</reference>
<dbReference type="PANTHER" id="PTHR34269">
    <property type="entry name" value="TRANSCRIPTION FACTOR B3-DOMAIN FAMILY-RELATED"/>
    <property type="match status" value="1"/>
</dbReference>
<dbReference type="EMBL" id="JANJYI010000004">
    <property type="protein sequence ID" value="KAK2651566.1"/>
    <property type="molecule type" value="Genomic_DNA"/>
</dbReference>
<evidence type="ECO:0000256" key="1">
    <source>
        <dbReference type="ARBA" id="ARBA00004123"/>
    </source>
</evidence>
<dbReference type="InterPro" id="IPR015300">
    <property type="entry name" value="DNA-bd_pseudobarrel_sf"/>
</dbReference>
<evidence type="ECO:0000256" key="3">
    <source>
        <dbReference type="ARBA" id="ARBA00023125"/>
    </source>
</evidence>
<keyword evidence="4" id="KW-0804">Transcription</keyword>
<dbReference type="AlphaFoldDB" id="A0AAE0CGX7"/>
<dbReference type="InterPro" id="IPR003340">
    <property type="entry name" value="B3_DNA-bd"/>
</dbReference>
<dbReference type="PANTHER" id="PTHR34269:SF11">
    <property type="entry name" value="B3 DOMAIN PROTEIN"/>
    <property type="match status" value="1"/>
</dbReference>
<dbReference type="InterPro" id="IPR051442">
    <property type="entry name" value="B3_domain"/>
</dbReference>
<evidence type="ECO:0000256" key="5">
    <source>
        <dbReference type="ARBA" id="ARBA00023242"/>
    </source>
</evidence>
<keyword evidence="2" id="KW-0805">Transcription regulation</keyword>
<keyword evidence="5" id="KW-0539">Nucleus</keyword>
<gene>
    <name evidence="6" type="ORF">Ddye_011422</name>
</gene>
<sequence>MALSLPRHGLLSRATTEHFETKHQVKQEPTLIMPLLKRKKEEDDDDDVVVSTELSVWLDYEPTTAKKIKKPRIDDQKDKFLKANAVDQDQDLVIPILKRKKEEDDDGVVVSTELSVWLDYEPTAEKIEKPRIDDQKDRFLKANDVDQDQDLVTRDFVSGVAVNAIAYSSSSSLAIASSRGVSTVLELYCDPWKIKKVLTKSDLGDLSRLLIRTSCVETHVFPLMGVDAVKQVVRSKDGLRVGVWDYDTHSMHQLDFKKWPSSKAYVLTLNWNKDFVKRRSLKEKDRIALFWDPHRSIFWFHVLDCYLIRC</sequence>
<dbReference type="GO" id="GO:0005634">
    <property type="term" value="C:nucleus"/>
    <property type="evidence" value="ECO:0007669"/>
    <property type="project" value="UniProtKB-SubCell"/>
</dbReference>
<proteinExistence type="predicted"/>
<evidence type="ECO:0000313" key="7">
    <source>
        <dbReference type="Proteomes" id="UP001280121"/>
    </source>
</evidence>
<evidence type="ECO:0000313" key="6">
    <source>
        <dbReference type="EMBL" id="KAK2651566.1"/>
    </source>
</evidence>
<dbReference type="Proteomes" id="UP001280121">
    <property type="component" value="Unassembled WGS sequence"/>
</dbReference>